<comment type="caution">
    <text evidence="10">The sequence shown here is derived from an EMBL/GenBank/DDBJ whole genome shotgun (WGS) entry which is preliminary data.</text>
</comment>
<evidence type="ECO:0000256" key="8">
    <source>
        <dbReference type="SAM" id="MobiDB-lite"/>
    </source>
</evidence>
<dbReference type="InterPro" id="IPR002347">
    <property type="entry name" value="SDR_fam"/>
</dbReference>
<feature type="domain" description="Ketoreductase" evidence="9">
    <location>
        <begin position="1515"/>
        <end position="1719"/>
    </location>
</feature>
<keyword evidence="3" id="KW-0963">Cytoplasm</keyword>
<dbReference type="PRINTS" id="PR00080">
    <property type="entry name" value="SDRFAMILY"/>
</dbReference>
<dbReference type="FunFam" id="3.10.129.10:FF:000001">
    <property type="entry name" value="3-hydroxyacyl-[acyl-carrier-protein] dehydratase FabZ"/>
    <property type="match status" value="1"/>
</dbReference>
<dbReference type="SUPFAM" id="SSF51735">
    <property type="entry name" value="NAD(P)-binding Rossmann-fold domains"/>
    <property type="match status" value="1"/>
</dbReference>
<evidence type="ECO:0000256" key="4">
    <source>
        <dbReference type="ARBA" id="ARBA00022614"/>
    </source>
</evidence>
<keyword evidence="5" id="KW-0677">Repeat</keyword>
<dbReference type="InterPro" id="IPR029069">
    <property type="entry name" value="HotDog_dom_sf"/>
</dbReference>
<comment type="subcellular location">
    <subcellularLocation>
        <location evidence="1">Cytoplasm</location>
        <location evidence="1">Cytoskeleton</location>
        <location evidence="1">Cilium axoneme</location>
    </subcellularLocation>
</comment>
<dbReference type="CDD" id="cd01288">
    <property type="entry name" value="FabZ"/>
    <property type="match status" value="1"/>
</dbReference>
<dbReference type="Pfam" id="PF00106">
    <property type="entry name" value="adh_short"/>
    <property type="match status" value="1"/>
</dbReference>
<dbReference type="InterPro" id="IPR001611">
    <property type="entry name" value="Leu-rich_rpt"/>
</dbReference>
<feature type="non-terminal residue" evidence="10">
    <location>
        <position position="1"/>
    </location>
</feature>
<dbReference type="Pfam" id="PF13855">
    <property type="entry name" value="LRR_8"/>
    <property type="match status" value="1"/>
</dbReference>
<organism evidence="10 11">
    <name type="scientific">Auxenochlorella protothecoides</name>
    <name type="common">Green microalga</name>
    <name type="synonym">Chlorella protothecoides</name>
    <dbReference type="NCBI Taxonomy" id="3075"/>
    <lineage>
        <taxon>Eukaryota</taxon>
        <taxon>Viridiplantae</taxon>
        <taxon>Chlorophyta</taxon>
        <taxon>core chlorophytes</taxon>
        <taxon>Trebouxiophyceae</taxon>
        <taxon>Chlorellales</taxon>
        <taxon>Chlorellaceae</taxon>
        <taxon>Auxenochlorella</taxon>
    </lineage>
</organism>
<dbReference type="GO" id="GO:0005930">
    <property type="term" value="C:axoneme"/>
    <property type="evidence" value="ECO:0007669"/>
    <property type="project" value="UniProtKB-SubCell"/>
</dbReference>
<dbReference type="Proteomes" id="UP000279271">
    <property type="component" value="Unassembled WGS sequence"/>
</dbReference>
<dbReference type="PANTHER" id="PTHR48107">
    <property type="entry name" value="NADPH-DEPENDENT ALDEHYDE REDUCTASE-LIKE PROTEIN, CHLOROPLASTIC-RELATED"/>
    <property type="match status" value="1"/>
</dbReference>
<comment type="similarity">
    <text evidence="2">Belongs to the short-chain dehydrogenases/reductases (SDR) family.</text>
</comment>
<sequence length="2280" mass="248165">FPFLLVDRVLEWESGKYAVGYKCITINDNFFPGHFPNRAIMPGTGWVEALAQLGGIAMIDPADKGQQNNFFFGGVDGVRWKKPVVPGDVLMMRVDVVKFNKRHGICKVDAKAYVGTDLAALHGMSSLRGMGIGRLGPGGRMVMRLLALAALACAMAGKDAPRRMVPVTFTTGSLTFANSSGRNLILAPIGANSVHFISWLDDADSRTFDILPIYYTPQPPTPCPACIGAYHGQGPKFQLLHQVLRSQQWQAIHPRYDAVMLADDDIIMSTHTLNEAFRIFGTFNMTLAQPTLCRHPQVGVSHGVVLQNQSNFIRYTPFVEIMMPIMTMDVLNSVVGPTFEDAYTGWGLDFVWPFLLKYPRRGIGLIDAICAIHPKSQAGKVSAYGFTHPKAGDARGEFKYMIMKYGLTDDAVESYGVDTYPQDITWEFVTLEVARRPAVTLQQQVEEEPSSPQLSPLARVSAGPGSDWRATAFLLTGLLAGSAMLRRRLTRHRPQNPRILQPFMSAEGNVAASPGLDPRPASAGMVSGFPVTQAQIRVWKATGIASLGAGPGAPTLDGWPPALLEAAPGLRVLSCHGALSPLANPFSAPLAPFCALQRLSLTGCGLPSAALDWRALGALRALAKLSLRGNALRALPCAVGDLPALRELDVTCNLLESLPGAAMAGWTTLTLLDVSHNQLRCLPGEVGACASLETLLAGNNRLAVIPAQVSALQLLKTLNLDCNRIQAVPPAVLRDCGALRTLSLHDNPITVEELRNTEGWAAHDARRRQKHDKQLGSEVLGPGMDEGADAHPIHMGKRTRKIPTAPSRWLDASSSRTFDILAIYYGSDANFSCTACVAVYRGQGPKWQLIRQVLRSQEWHALHPRYGVVMLADDDVIMSTHVLSEAFRIFRARGLVLAQPSVCDHPQSSTLQPVVNQRKSLFMRYTAFVEIMVPMVRMDVLHRVIGPTLDEAYCGWGLDIVWPFLLGYPKDTVGIIDSVCAFHPAAQLDKVSTYGFQNPMARTEWEEHLYALKKFGLTPETMAARGMPVLPQRMLWGFMREEGGPIYKLNWTLSDAEEEILLGDLFKTAEEMEDVPATCWDPRPWALGPAALLAVLALLLRRRRRVRGRQGPRGPEAGHSMPGFLMIVPMGDASQHRNMWLDDGEHRCFDILAMYFGSDDKFECPECVAVFRAKDAKWHLLHLLAVSQLWQDIKGRYSVFMVPDDDLLMSTHVINTAFQAFLHFNLQLGQPAVCQHRDSTTMQRLMLREPGSGLRYTAFVEIMAPMFSAKVMDELIMPNLNDSYTGYGLDSAWPRMLGYPKDRVAVIDAVCMFHPAYQAPNRRRVSTWDEERETMRRFGVTWAARHAAGIKDKQELHVWSSIPEAQFWADFQTKQCNGGNNPMPSRIREVAASSTSQTSAMAAQGMLAIQVLIDIAALWLALRRWAGPGWQATVSLAGKAAVLRPGWTGWKKLATEDGDNSKKPEGMATKGFPVGPEIKDSAQDQPHSTDLPYQPGNDDVLSFRPYKGAEKLKDKVCIVTGGDSGIGRSIAAMFARESAKSVTIVYLEKEQEDAEQTKELIEAEGVEALLIAQDLSTGEEAARSVVQKVVDRFGRVDVLVNNASMQHKLSSIEDTDAEYLESTFKTNVFAMFYLAKHVLPHMARGSTIVNSTSVTAYYGSASLLEYSSTKGAIVAFTRSLSLQLAPKGIRVNAVAPGPIITPLNPATREQDNLDGWYNKIPALGRLGQPSEMGPAYVYLASHFCSMDAIDPAQIYVGGAASGVACATCSATSTSGSWRKGWALGIGGDAWANLCNRCGQRWAKAGRPDLRPGEELGTRRPEVKDKERSGWSDGRHHKFARPSYSPTNSDSETSRGNNFFISAHAPEVPPSGASPSSPGQYVSFCLQKVCHVRTQYMLVWVQDARHVSTLAVVGTDARSSGHYTYTKAPDFPGPPLTCTNRARVLNWLGQLGIHNQVQEGTCILPSLSPAALLHLAEGARTVGCAWVDVREEAVHLGGHLSRRFFLVNAYGGQALAATSTNGNSVFRAEPAFGGALFPSRASLVAWLESHLSHGMSGVGGGGEASDDVAAGPGCGGSYLHLPSPPCYAYVPQAFLPGPGPHAAAVGGKVRPRLPAAFHGADLEGLDDLAFPSLSPVTLINTGDDLGMACLQDPALSGCLALQPAAGLPPNTPALVGHFHTPAQQAQQQQQQHMHLLARPPQPQFEEHKPGSGSLISPHQLMHWAQLSHCDVDLAALDSTDLSRAVTALRKHPDASVAHMAGRVTSRWRSSALSVLSQAAAR</sequence>
<dbReference type="SUPFAM" id="SSF47676">
    <property type="entry name" value="Conserved domain common to transcription factors TFIIS, elongin A, CRSP70"/>
    <property type="match status" value="1"/>
</dbReference>
<protein>
    <recommendedName>
        <fullName evidence="9">Ketoreductase domain-containing protein</fullName>
    </recommendedName>
</protein>
<evidence type="ECO:0000256" key="2">
    <source>
        <dbReference type="ARBA" id="ARBA00006484"/>
    </source>
</evidence>
<dbReference type="PRINTS" id="PR00081">
    <property type="entry name" value="GDHRDH"/>
</dbReference>
<feature type="region of interest" description="Disordered" evidence="8">
    <location>
        <begin position="1454"/>
        <end position="1495"/>
    </location>
</feature>
<dbReference type="SUPFAM" id="SSF52058">
    <property type="entry name" value="L domain-like"/>
    <property type="match status" value="1"/>
</dbReference>
<feature type="compositionally biased region" description="Polar residues" evidence="8">
    <location>
        <begin position="1843"/>
        <end position="1856"/>
    </location>
</feature>
<evidence type="ECO:0000313" key="11">
    <source>
        <dbReference type="Proteomes" id="UP000279271"/>
    </source>
</evidence>
<proteinExistence type="inferred from homology"/>
<dbReference type="SMART" id="SM00822">
    <property type="entry name" value="PKS_KR"/>
    <property type="match status" value="1"/>
</dbReference>
<dbReference type="NCBIfam" id="NF000582">
    <property type="entry name" value="PRK00006.1"/>
    <property type="match status" value="1"/>
</dbReference>
<evidence type="ECO:0000256" key="6">
    <source>
        <dbReference type="ARBA" id="ARBA00023002"/>
    </source>
</evidence>
<dbReference type="FunFam" id="3.40.50.720:FF:000084">
    <property type="entry name" value="Short-chain dehydrogenase reductase"/>
    <property type="match status" value="1"/>
</dbReference>
<dbReference type="InterPro" id="IPR020904">
    <property type="entry name" value="Sc_DH/Rdtase_CS"/>
</dbReference>
<feature type="compositionally biased region" description="Basic and acidic residues" evidence="8">
    <location>
        <begin position="1454"/>
        <end position="1465"/>
    </location>
</feature>
<dbReference type="GO" id="GO:0016829">
    <property type="term" value="F:lyase activity"/>
    <property type="evidence" value="ECO:0007669"/>
    <property type="project" value="UniProtKB-KW"/>
</dbReference>
<keyword evidence="7" id="KW-0456">Lyase</keyword>
<evidence type="ECO:0000256" key="5">
    <source>
        <dbReference type="ARBA" id="ARBA00022737"/>
    </source>
</evidence>
<evidence type="ECO:0000313" key="10">
    <source>
        <dbReference type="EMBL" id="RMZ53104.1"/>
    </source>
</evidence>
<evidence type="ECO:0000259" key="9">
    <source>
        <dbReference type="SMART" id="SM00822"/>
    </source>
</evidence>
<keyword evidence="4" id="KW-0433">Leucine-rich repeat</keyword>
<reference evidence="11" key="1">
    <citation type="journal article" date="2018" name="Algal Res.">
        <title>Characterization of plant carbon substrate utilization by Auxenochlorella protothecoides.</title>
        <authorList>
            <person name="Vogler B.W."/>
            <person name="Starkenburg S.R."/>
            <person name="Sudasinghe N."/>
            <person name="Schambach J.Y."/>
            <person name="Rollin J.A."/>
            <person name="Pattathil S."/>
            <person name="Barry A.N."/>
        </authorList>
    </citation>
    <scope>NUCLEOTIDE SEQUENCE [LARGE SCALE GENOMIC DNA]</scope>
    <source>
        <strain evidence="11">UTEX 25</strain>
    </source>
</reference>
<dbReference type="InterPro" id="IPR032675">
    <property type="entry name" value="LRR_dom_sf"/>
</dbReference>
<dbReference type="PROSITE" id="PS00061">
    <property type="entry name" value="ADH_SHORT"/>
    <property type="match status" value="1"/>
</dbReference>
<dbReference type="InterPro" id="IPR013114">
    <property type="entry name" value="FabA_FabZ"/>
</dbReference>
<feature type="region of interest" description="Disordered" evidence="8">
    <location>
        <begin position="1805"/>
        <end position="1856"/>
    </location>
</feature>
<feature type="compositionally biased region" description="Basic and acidic residues" evidence="8">
    <location>
        <begin position="1805"/>
        <end position="1833"/>
    </location>
</feature>
<dbReference type="Gene3D" id="3.80.10.10">
    <property type="entry name" value="Ribonuclease Inhibitor"/>
    <property type="match status" value="1"/>
</dbReference>
<gene>
    <name evidence="10" type="ORF">APUTEX25_002513</name>
</gene>
<feature type="region of interest" description="Disordered" evidence="8">
    <location>
        <begin position="762"/>
        <end position="791"/>
    </location>
</feature>
<dbReference type="InterPro" id="IPR057326">
    <property type="entry name" value="KR_dom"/>
</dbReference>
<name>A0A3M7KTC8_AUXPR</name>
<dbReference type="PANTHER" id="PTHR48107:SF16">
    <property type="entry name" value="NADPH-DEPENDENT ALDEHYDE REDUCTASE 1, CHLOROPLASTIC"/>
    <property type="match status" value="1"/>
</dbReference>
<dbReference type="InterPro" id="IPR035441">
    <property type="entry name" value="TFIIS/LEDGF_dom_sf"/>
</dbReference>
<accession>A0A3M7KTC8</accession>
<dbReference type="GO" id="GO:0016614">
    <property type="term" value="F:oxidoreductase activity, acting on CH-OH group of donors"/>
    <property type="evidence" value="ECO:0007669"/>
    <property type="project" value="UniProtKB-ARBA"/>
</dbReference>
<dbReference type="EMBL" id="QOKY01000201">
    <property type="protein sequence ID" value="RMZ53104.1"/>
    <property type="molecule type" value="Genomic_DNA"/>
</dbReference>
<evidence type="ECO:0000256" key="3">
    <source>
        <dbReference type="ARBA" id="ARBA00022490"/>
    </source>
</evidence>
<dbReference type="InterPro" id="IPR036291">
    <property type="entry name" value="NAD(P)-bd_dom_sf"/>
</dbReference>
<dbReference type="Gene3D" id="1.20.930.10">
    <property type="entry name" value="Conserved domain common to transcription factors TFIIS, elongin A, CRSP70"/>
    <property type="match status" value="1"/>
</dbReference>
<dbReference type="Pfam" id="PF07977">
    <property type="entry name" value="FabA"/>
    <property type="match status" value="1"/>
</dbReference>
<dbReference type="Gene3D" id="3.40.50.720">
    <property type="entry name" value="NAD(P)-binding Rossmann-like Domain"/>
    <property type="match status" value="1"/>
</dbReference>
<dbReference type="InterPro" id="IPR003591">
    <property type="entry name" value="Leu-rich_rpt_typical-subtyp"/>
</dbReference>
<evidence type="ECO:0000256" key="7">
    <source>
        <dbReference type="ARBA" id="ARBA00023239"/>
    </source>
</evidence>
<dbReference type="SMART" id="SM00364">
    <property type="entry name" value="LRR_BAC"/>
    <property type="match status" value="4"/>
</dbReference>
<evidence type="ECO:0000256" key="1">
    <source>
        <dbReference type="ARBA" id="ARBA00004430"/>
    </source>
</evidence>
<dbReference type="SMART" id="SM00369">
    <property type="entry name" value="LRR_TYP"/>
    <property type="match status" value="4"/>
</dbReference>
<dbReference type="SUPFAM" id="SSF54637">
    <property type="entry name" value="Thioesterase/thiol ester dehydrase-isomerase"/>
    <property type="match status" value="1"/>
</dbReference>
<keyword evidence="6" id="KW-0560">Oxidoreductase</keyword>
<dbReference type="Gene3D" id="3.10.129.10">
    <property type="entry name" value="Hotdog Thioesterase"/>
    <property type="match status" value="1"/>
</dbReference>